<evidence type="ECO:0000313" key="2">
    <source>
        <dbReference type="Proteomes" id="UP000494261"/>
    </source>
</evidence>
<dbReference type="SUPFAM" id="SSF141571">
    <property type="entry name" value="Pentapeptide repeat-like"/>
    <property type="match status" value="1"/>
</dbReference>
<evidence type="ECO:0008006" key="3">
    <source>
        <dbReference type="Google" id="ProtNLM"/>
    </source>
</evidence>
<accession>A0A6P2HU81</accession>
<sequence length="221" mass="25236">MEMVGRDYSGTDKMDERFKWVGWDFKTSISNEKFDGFDFSETDFNHPVFDRVEFNDCFFVRSILNDARTYGCVFRNCSFLGVDLRTITLGARGGIFEKCKFDKCDFRGGMFFRPEFIECSFSNCKWKGVDFKASYLERCKFSGKLQDVVFRGRYTDDLTEGARFNSMKGVDFSSAILGEYVAFDDCDLSSAIPPKGTSFEALLKKSELRSGNYLITVGSSS</sequence>
<dbReference type="InterPro" id="IPR001646">
    <property type="entry name" value="5peptide_repeat"/>
</dbReference>
<evidence type="ECO:0000313" key="1">
    <source>
        <dbReference type="EMBL" id="VWB21785.1"/>
    </source>
</evidence>
<organism evidence="1 2">
    <name type="scientific">Burkholderia aenigmatica</name>
    <dbReference type="NCBI Taxonomy" id="2015348"/>
    <lineage>
        <taxon>Bacteria</taxon>
        <taxon>Pseudomonadati</taxon>
        <taxon>Pseudomonadota</taxon>
        <taxon>Betaproteobacteria</taxon>
        <taxon>Burkholderiales</taxon>
        <taxon>Burkholderiaceae</taxon>
        <taxon>Burkholderia</taxon>
        <taxon>Burkholderia cepacia complex</taxon>
    </lineage>
</organism>
<dbReference type="Gene3D" id="2.160.20.80">
    <property type="entry name" value="E3 ubiquitin-protein ligase SopA"/>
    <property type="match status" value="2"/>
</dbReference>
<dbReference type="Proteomes" id="UP000494261">
    <property type="component" value="Unassembled WGS sequence"/>
</dbReference>
<reference evidence="1 2" key="1">
    <citation type="submission" date="2019-09" db="EMBL/GenBank/DDBJ databases">
        <authorList>
            <person name="Depoorter E."/>
        </authorList>
    </citation>
    <scope>NUCLEOTIDE SEQUENCE [LARGE SCALE GENOMIC DNA]</scope>
    <source>
        <strain evidence="1">LMG 13014</strain>
    </source>
</reference>
<protein>
    <recommendedName>
        <fullName evidence="3">Pentapeptide repeat-containing protein</fullName>
    </recommendedName>
</protein>
<dbReference type="AlphaFoldDB" id="A0A6P2HU81"/>
<dbReference type="Pfam" id="PF00805">
    <property type="entry name" value="Pentapeptide"/>
    <property type="match status" value="1"/>
</dbReference>
<name>A0A6P2HU81_9BURK</name>
<dbReference type="PANTHER" id="PTHR42999">
    <property type="entry name" value="ANTIBIOTIC RESISTANCE PROTEIN MCBG"/>
    <property type="match status" value="1"/>
</dbReference>
<dbReference type="InterPro" id="IPR052949">
    <property type="entry name" value="PA_immunity-related"/>
</dbReference>
<dbReference type="EMBL" id="CABVQC010000003">
    <property type="protein sequence ID" value="VWB21785.1"/>
    <property type="molecule type" value="Genomic_DNA"/>
</dbReference>
<gene>
    <name evidence="1" type="ORF">BLA13014_00736</name>
</gene>
<proteinExistence type="predicted"/>
<dbReference type="PANTHER" id="PTHR42999:SF1">
    <property type="entry name" value="PENTAPEPTIDE REPEAT-CONTAINING PROTEIN"/>
    <property type="match status" value="1"/>
</dbReference>